<keyword evidence="7" id="KW-0813">Transport</keyword>
<evidence type="ECO:0000256" key="6">
    <source>
        <dbReference type="ARBA" id="ARBA00019425"/>
    </source>
</evidence>
<feature type="transmembrane region" description="Helical" evidence="16">
    <location>
        <begin position="73"/>
        <end position="94"/>
    </location>
</feature>
<evidence type="ECO:0000256" key="13">
    <source>
        <dbReference type="ARBA" id="ARBA00022989"/>
    </source>
</evidence>
<evidence type="ECO:0000256" key="8">
    <source>
        <dbReference type="ARBA" id="ARBA00022532"/>
    </source>
</evidence>
<keyword evidence="14" id="KW-0408">Iron</keyword>
<name>A0ABT3QDY7_9PROT</name>
<keyword evidence="8" id="KW-0816">Tricarboxylic acid cycle</keyword>
<dbReference type="Proteomes" id="UP001301152">
    <property type="component" value="Unassembled WGS sequence"/>
</dbReference>
<keyword evidence="10 16" id="KW-0812">Transmembrane</keyword>
<dbReference type="EMBL" id="JAPIUZ010000002">
    <property type="protein sequence ID" value="MCX2563506.1"/>
    <property type="molecule type" value="Genomic_DNA"/>
</dbReference>
<protein>
    <recommendedName>
        <fullName evidence="6">Succinate dehydrogenase hydrophobic membrane anchor subunit</fullName>
    </recommendedName>
</protein>
<organism evidence="17 18">
    <name type="scientific">Acetobacter thailandicus</name>
    <dbReference type="NCBI Taxonomy" id="1502842"/>
    <lineage>
        <taxon>Bacteria</taxon>
        <taxon>Pseudomonadati</taxon>
        <taxon>Pseudomonadota</taxon>
        <taxon>Alphaproteobacteria</taxon>
        <taxon>Acetobacterales</taxon>
        <taxon>Acetobacteraceae</taxon>
        <taxon>Acetobacter</taxon>
    </lineage>
</organism>
<keyword evidence="15 16" id="KW-0472">Membrane</keyword>
<reference evidence="17 18" key="1">
    <citation type="submission" date="2022-11" db="EMBL/GenBank/DDBJ databases">
        <title>Genome sequencing of Acetobacter type strain.</title>
        <authorList>
            <person name="Heo J."/>
            <person name="Lee D."/>
            <person name="Han B.-H."/>
            <person name="Hong S.-B."/>
            <person name="Kwon S.-W."/>
        </authorList>
    </citation>
    <scope>NUCLEOTIDE SEQUENCE [LARGE SCALE GENOMIC DNA]</scope>
    <source>
        <strain evidence="17 18">KACC 21253</strain>
    </source>
</reference>
<dbReference type="InterPro" id="IPR014312">
    <property type="entry name" value="Succ_DH_anchor"/>
</dbReference>
<keyword evidence="13 16" id="KW-1133">Transmembrane helix</keyword>
<feature type="transmembrane region" description="Helical" evidence="16">
    <location>
        <begin position="109"/>
        <end position="131"/>
    </location>
</feature>
<feature type="transmembrane region" description="Helical" evidence="16">
    <location>
        <begin position="36"/>
        <end position="53"/>
    </location>
</feature>
<evidence type="ECO:0000256" key="9">
    <source>
        <dbReference type="ARBA" id="ARBA00022617"/>
    </source>
</evidence>
<evidence type="ECO:0000256" key="15">
    <source>
        <dbReference type="ARBA" id="ARBA00023136"/>
    </source>
</evidence>
<evidence type="ECO:0000256" key="12">
    <source>
        <dbReference type="ARBA" id="ARBA00022982"/>
    </source>
</evidence>
<sequence length="138" mass="14773">MDSSVSHIKVMRSQLGRARGLGAGGSGTEHWWAERVSAATLLPLSAWFVIQIFRLKGASHDTVVKWGGKPVNATMLTALIITTFHHAGVGLQVIVDDYVHGKLHKPTRILVKAATALIGLLGVFSVIKLVISGVSRKS</sequence>
<evidence type="ECO:0000256" key="5">
    <source>
        <dbReference type="ARBA" id="ARBA00011558"/>
    </source>
</evidence>
<evidence type="ECO:0000256" key="14">
    <source>
        <dbReference type="ARBA" id="ARBA00023004"/>
    </source>
</evidence>
<keyword evidence="11" id="KW-0479">Metal-binding</keyword>
<evidence type="ECO:0000313" key="17">
    <source>
        <dbReference type="EMBL" id="MCX2563506.1"/>
    </source>
</evidence>
<evidence type="ECO:0000256" key="4">
    <source>
        <dbReference type="ARBA" id="ARBA00005163"/>
    </source>
</evidence>
<comment type="caution">
    <text evidence="17">The sequence shown here is derived from an EMBL/GenBank/DDBJ whole genome shotgun (WGS) entry which is preliminary data.</text>
</comment>
<comment type="cofactor">
    <cofactor evidence="1">
        <name>heme</name>
        <dbReference type="ChEBI" id="CHEBI:30413"/>
    </cofactor>
</comment>
<dbReference type="CDD" id="cd03495">
    <property type="entry name" value="SQR_TypeC_SdhD_like"/>
    <property type="match status" value="1"/>
</dbReference>
<dbReference type="SUPFAM" id="SSF81343">
    <property type="entry name" value="Fumarate reductase respiratory complex transmembrane subunits"/>
    <property type="match status" value="1"/>
</dbReference>
<proteinExistence type="predicted"/>
<comment type="function">
    <text evidence="2">Membrane-anchoring subunit of succinate dehydrogenase (SDH).</text>
</comment>
<dbReference type="Gene3D" id="1.20.1300.10">
    <property type="entry name" value="Fumarate reductase/succinate dehydrogenase, transmembrane subunit"/>
    <property type="match status" value="1"/>
</dbReference>
<keyword evidence="9" id="KW-0349">Heme</keyword>
<comment type="subcellular location">
    <subcellularLocation>
        <location evidence="3">Membrane</location>
        <topology evidence="3">Multi-pass membrane protein</topology>
    </subcellularLocation>
</comment>
<evidence type="ECO:0000256" key="7">
    <source>
        <dbReference type="ARBA" id="ARBA00022448"/>
    </source>
</evidence>
<dbReference type="RefSeq" id="WP_086553562.1">
    <property type="nucleotide sequence ID" value="NZ_JAERKX010000012.1"/>
</dbReference>
<accession>A0ABT3QDY7</accession>
<dbReference type="NCBIfam" id="TIGR02968">
    <property type="entry name" value="succ_dehyd_anc"/>
    <property type="match status" value="1"/>
</dbReference>
<dbReference type="InterPro" id="IPR000701">
    <property type="entry name" value="SuccDH_FuR_B_TM-su"/>
</dbReference>
<evidence type="ECO:0000256" key="16">
    <source>
        <dbReference type="SAM" id="Phobius"/>
    </source>
</evidence>
<evidence type="ECO:0000313" key="18">
    <source>
        <dbReference type="Proteomes" id="UP001301152"/>
    </source>
</evidence>
<keyword evidence="12" id="KW-0249">Electron transport</keyword>
<evidence type="ECO:0000256" key="3">
    <source>
        <dbReference type="ARBA" id="ARBA00004141"/>
    </source>
</evidence>
<gene>
    <name evidence="17" type="primary">sdhD</name>
    <name evidence="17" type="ORF">OQ497_05950</name>
</gene>
<dbReference type="Pfam" id="PF01127">
    <property type="entry name" value="Sdh_cyt"/>
    <property type="match status" value="1"/>
</dbReference>
<comment type="subunit">
    <text evidence="5">Part of an enzyme complex containing four subunits: a flavoprotein, an iron-sulfur protein, plus two membrane-anchoring proteins, SdhC and SdhD.</text>
</comment>
<evidence type="ECO:0000256" key="10">
    <source>
        <dbReference type="ARBA" id="ARBA00022692"/>
    </source>
</evidence>
<dbReference type="InterPro" id="IPR034804">
    <property type="entry name" value="SQR/QFR_C/D"/>
</dbReference>
<keyword evidence="18" id="KW-1185">Reference proteome</keyword>
<evidence type="ECO:0000256" key="11">
    <source>
        <dbReference type="ARBA" id="ARBA00022723"/>
    </source>
</evidence>
<comment type="pathway">
    <text evidence="4">Carbohydrate metabolism; tricarboxylic acid cycle.</text>
</comment>
<evidence type="ECO:0000256" key="1">
    <source>
        <dbReference type="ARBA" id="ARBA00001971"/>
    </source>
</evidence>
<evidence type="ECO:0000256" key="2">
    <source>
        <dbReference type="ARBA" id="ARBA00004050"/>
    </source>
</evidence>